<protein>
    <recommendedName>
        <fullName evidence="1">FF domain-containing protein</fullName>
    </recommendedName>
</protein>
<organism evidence="2 3">
    <name type="scientific">Papaver somniferum</name>
    <name type="common">Opium poppy</name>
    <dbReference type="NCBI Taxonomy" id="3469"/>
    <lineage>
        <taxon>Eukaryota</taxon>
        <taxon>Viridiplantae</taxon>
        <taxon>Streptophyta</taxon>
        <taxon>Embryophyta</taxon>
        <taxon>Tracheophyta</taxon>
        <taxon>Spermatophyta</taxon>
        <taxon>Magnoliopsida</taxon>
        <taxon>Ranunculales</taxon>
        <taxon>Papaveraceae</taxon>
        <taxon>Papaveroideae</taxon>
        <taxon>Papaver</taxon>
    </lineage>
</organism>
<dbReference type="InterPro" id="IPR036517">
    <property type="entry name" value="FF_domain_sf"/>
</dbReference>
<dbReference type="EMBL" id="CM010720">
    <property type="protein sequence ID" value="RZC67928.1"/>
    <property type="molecule type" value="Genomic_DNA"/>
</dbReference>
<gene>
    <name evidence="2" type="ORF">C5167_011620</name>
</gene>
<dbReference type="InterPro" id="IPR002713">
    <property type="entry name" value="FF_domain"/>
</dbReference>
<sequence>MNFMLVSNHKVLIEYVIFFVLVDFRYSAGFIMEDPRNWDEVVLEKDDNFKINDALEQMVCLPPFRHMIPPHHIHRKFLEPSLCVVIPGQSLVNAIKVYRRRAYKPYKQVFTDGAYTKGKKATFAAVAIDENGECDGVTYGRTEEITPRCLIHELIGSKNGLELAREVSYEYLDLLMDSVQAKDLIQEVIKAGPINKEALVALEKQKMAQIAFKGLLESVKVEPNWTWKQAVEVIKKDKRFGALRNLDRQFAFFEVKMIGKLFKAMPKFKDDKRCQDVPEHKQEEIFDEFMLDRTKKLSEDKSWTHVVSKKGKKMTVQREDNAMKLLQKQKIKADIERVKAEVLGQIRDLIFTHWVKDGVVKIVVHSVPREGNFLSDTLTHVPMDFNHYRPVIKLRTDPGFPTDLICYFLYRNLFSYYIRYFEDYKFVRDKKAALKDNEESD</sequence>
<evidence type="ECO:0000313" key="3">
    <source>
        <dbReference type="Proteomes" id="UP000316621"/>
    </source>
</evidence>
<dbReference type="Gene3D" id="1.10.10.440">
    <property type="entry name" value="FF domain"/>
    <property type="match status" value="1"/>
</dbReference>
<dbReference type="SUPFAM" id="SSF81698">
    <property type="entry name" value="FF domain"/>
    <property type="match status" value="1"/>
</dbReference>
<accession>A0A4Y7K7G6</accession>
<evidence type="ECO:0000259" key="1">
    <source>
        <dbReference type="Pfam" id="PF01846"/>
    </source>
</evidence>
<dbReference type="Pfam" id="PF01846">
    <property type="entry name" value="FF"/>
    <property type="match status" value="1"/>
</dbReference>
<dbReference type="GO" id="GO:0071004">
    <property type="term" value="C:U2-type prespliceosome"/>
    <property type="evidence" value="ECO:0007669"/>
    <property type="project" value="TreeGrafter"/>
</dbReference>
<name>A0A4Y7K7G6_PAPSO</name>
<keyword evidence="3" id="KW-1185">Reference proteome</keyword>
<evidence type="ECO:0000313" key="2">
    <source>
        <dbReference type="EMBL" id="RZC67928.1"/>
    </source>
</evidence>
<dbReference type="PANTHER" id="PTHR11864:SF31">
    <property type="entry name" value="PRE-MRNA-PROCESSING PROTEIN 40A-LIKE ISOFORM X1"/>
    <property type="match status" value="1"/>
</dbReference>
<dbReference type="PANTHER" id="PTHR11864">
    <property type="entry name" value="PRE-MRNA-PROCESSING PROTEIN PRP40"/>
    <property type="match status" value="1"/>
</dbReference>
<feature type="domain" description="FF" evidence="1">
    <location>
        <begin position="210"/>
        <end position="252"/>
    </location>
</feature>
<proteinExistence type="predicted"/>
<dbReference type="GO" id="GO:0003723">
    <property type="term" value="F:RNA binding"/>
    <property type="evidence" value="ECO:0007669"/>
    <property type="project" value="TreeGrafter"/>
</dbReference>
<dbReference type="Gramene" id="RZC67928">
    <property type="protein sequence ID" value="RZC67928"/>
    <property type="gene ID" value="C5167_011620"/>
</dbReference>
<reference evidence="2 3" key="1">
    <citation type="journal article" date="2018" name="Science">
        <title>The opium poppy genome and morphinan production.</title>
        <authorList>
            <person name="Guo L."/>
            <person name="Winzer T."/>
            <person name="Yang X."/>
            <person name="Li Y."/>
            <person name="Ning Z."/>
            <person name="He Z."/>
            <person name="Teodor R."/>
            <person name="Lu Y."/>
            <person name="Bowser T.A."/>
            <person name="Graham I.A."/>
            <person name="Ye K."/>
        </authorList>
    </citation>
    <scope>NUCLEOTIDE SEQUENCE [LARGE SCALE GENOMIC DNA]</scope>
    <source>
        <strain evidence="3">cv. HN1</strain>
        <tissue evidence="2">Leaves</tissue>
    </source>
</reference>
<dbReference type="Proteomes" id="UP000316621">
    <property type="component" value="Chromosome 6"/>
</dbReference>
<dbReference type="AlphaFoldDB" id="A0A4Y7K7G6"/>
<dbReference type="GO" id="GO:0045292">
    <property type="term" value="P:mRNA cis splicing, via spliceosome"/>
    <property type="evidence" value="ECO:0007669"/>
    <property type="project" value="InterPro"/>
</dbReference>
<dbReference type="GO" id="GO:0005685">
    <property type="term" value="C:U1 snRNP"/>
    <property type="evidence" value="ECO:0007669"/>
    <property type="project" value="TreeGrafter"/>
</dbReference>
<dbReference type="InterPro" id="IPR039726">
    <property type="entry name" value="Prp40-like"/>
</dbReference>
<dbReference type="STRING" id="3469.A0A4Y7K7G6"/>